<dbReference type="Pfam" id="PF17921">
    <property type="entry name" value="Integrase_H2C2"/>
    <property type="match status" value="1"/>
</dbReference>
<dbReference type="Gene3D" id="1.10.340.70">
    <property type="match status" value="1"/>
</dbReference>
<keyword evidence="3" id="KW-1185">Reference proteome</keyword>
<evidence type="ECO:0000259" key="1">
    <source>
        <dbReference type="PROSITE" id="PS50994"/>
    </source>
</evidence>
<proteinExistence type="predicted"/>
<gene>
    <name evidence="2" type="ORF">BSL78_28491</name>
</gene>
<dbReference type="PANTHER" id="PTHR37984:SF15">
    <property type="entry name" value="INTEGRASE CATALYTIC DOMAIN-CONTAINING PROTEIN"/>
    <property type="match status" value="1"/>
</dbReference>
<dbReference type="EMBL" id="MRZV01002105">
    <property type="protein sequence ID" value="PIK34685.1"/>
    <property type="molecule type" value="Genomic_DNA"/>
</dbReference>
<dbReference type="InterPro" id="IPR050951">
    <property type="entry name" value="Retrovirus_Pol_polyprotein"/>
</dbReference>
<dbReference type="InterPro" id="IPR041588">
    <property type="entry name" value="Integrase_H2C2"/>
</dbReference>
<name>A0A2G8JG26_STIJA</name>
<dbReference type="Gene3D" id="3.30.420.10">
    <property type="entry name" value="Ribonuclease H-like superfamily/Ribonuclease H"/>
    <property type="match status" value="1"/>
</dbReference>
<dbReference type="Proteomes" id="UP000230750">
    <property type="component" value="Unassembled WGS sequence"/>
</dbReference>
<accession>A0A2G8JG26</accession>
<comment type="caution">
    <text evidence="2">The sequence shown here is derived from an EMBL/GenBank/DDBJ whole genome shotgun (WGS) entry which is preliminary data.</text>
</comment>
<dbReference type="GO" id="GO:0003676">
    <property type="term" value="F:nucleic acid binding"/>
    <property type="evidence" value="ECO:0007669"/>
    <property type="project" value="InterPro"/>
</dbReference>
<evidence type="ECO:0000313" key="3">
    <source>
        <dbReference type="Proteomes" id="UP000230750"/>
    </source>
</evidence>
<dbReference type="AlphaFoldDB" id="A0A2G8JG26"/>
<sequence>MQLNDNDIGPILLWKDVQESRPDWAQVSPGSPALKNYWGQWDRLKRKEGVLYRELESDSGNSVMLQLIVPKKLQQEILTQAHNHRLSGHLMAKKTLGRIRDKFYWSGYRRSVENWCRGCDQCASRKGPSKKFNAELKQYGSGHTMQRCAMDIMGPLPKSTRGNRYVLVIADYFTKWTEAYPMADMEAETVARLLVDSLSVGTECLMNYTPTRAGNSSRSYFNTCVGCSTSTKQEQHLSILNLMGWLKGLIER</sequence>
<dbReference type="GO" id="GO:0015074">
    <property type="term" value="P:DNA integration"/>
    <property type="evidence" value="ECO:0007669"/>
    <property type="project" value="InterPro"/>
</dbReference>
<protein>
    <submittedName>
        <fullName evidence="2">Retrovirus-related Pol polyprotein from transposon</fullName>
    </submittedName>
</protein>
<feature type="domain" description="Integrase catalytic" evidence="1">
    <location>
        <begin position="139"/>
        <end position="252"/>
    </location>
</feature>
<dbReference type="InterPro" id="IPR036397">
    <property type="entry name" value="RNaseH_sf"/>
</dbReference>
<organism evidence="2 3">
    <name type="scientific">Stichopus japonicus</name>
    <name type="common">Sea cucumber</name>
    <dbReference type="NCBI Taxonomy" id="307972"/>
    <lineage>
        <taxon>Eukaryota</taxon>
        <taxon>Metazoa</taxon>
        <taxon>Echinodermata</taxon>
        <taxon>Eleutherozoa</taxon>
        <taxon>Echinozoa</taxon>
        <taxon>Holothuroidea</taxon>
        <taxon>Aspidochirotacea</taxon>
        <taxon>Aspidochirotida</taxon>
        <taxon>Stichopodidae</taxon>
        <taxon>Apostichopus</taxon>
    </lineage>
</organism>
<dbReference type="SUPFAM" id="SSF53098">
    <property type="entry name" value="Ribonuclease H-like"/>
    <property type="match status" value="1"/>
</dbReference>
<dbReference type="FunFam" id="1.10.340.70:FF:000001">
    <property type="entry name" value="Retrovirus-related Pol polyprotein from transposon gypsy-like Protein"/>
    <property type="match status" value="1"/>
</dbReference>
<dbReference type="PROSITE" id="PS50994">
    <property type="entry name" value="INTEGRASE"/>
    <property type="match status" value="1"/>
</dbReference>
<evidence type="ECO:0000313" key="2">
    <source>
        <dbReference type="EMBL" id="PIK34685.1"/>
    </source>
</evidence>
<dbReference type="InterPro" id="IPR001584">
    <property type="entry name" value="Integrase_cat-core"/>
</dbReference>
<dbReference type="OrthoDB" id="6537890at2759"/>
<dbReference type="PANTHER" id="PTHR37984">
    <property type="entry name" value="PROTEIN CBG26694"/>
    <property type="match status" value="1"/>
</dbReference>
<dbReference type="InterPro" id="IPR012337">
    <property type="entry name" value="RNaseH-like_sf"/>
</dbReference>
<reference evidence="2 3" key="1">
    <citation type="journal article" date="2017" name="PLoS Biol.">
        <title>The sea cucumber genome provides insights into morphological evolution and visceral regeneration.</title>
        <authorList>
            <person name="Zhang X."/>
            <person name="Sun L."/>
            <person name="Yuan J."/>
            <person name="Sun Y."/>
            <person name="Gao Y."/>
            <person name="Zhang L."/>
            <person name="Li S."/>
            <person name="Dai H."/>
            <person name="Hamel J.F."/>
            <person name="Liu C."/>
            <person name="Yu Y."/>
            <person name="Liu S."/>
            <person name="Lin W."/>
            <person name="Guo K."/>
            <person name="Jin S."/>
            <person name="Xu P."/>
            <person name="Storey K.B."/>
            <person name="Huan P."/>
            <person name="Zhang T."/>
            <person name="Zhou Y."/>
            <person name="Zhang J."/>
            <person name="Lin C."/>
            <person name="Li X."/>
            <person name="Xing L."/>
            <person name="Huo D."/>
            <person name="Sun M."/>
            <person name="Wang L."/>
            <person name="Mercier A."/>
            <person name="Li F."/>
            <person name="Yang H."/>
            <person name="Xiang J."/>
        </authorList>
    </citation>
    <scope>NUCLEOTIDE SEQUENCE [LARGE SCALE GENOMIC DNA]</scope>
    <source>
        <strain evidence="2">Shaxun</strain>
        <tissue evidence="2">Muscle</tissue>
    </source>
</reference>
<dbReference type="STRING" id="307972.A0A2G8JG26"/>